<reference evidence="4 5" key="2">
    <citation type="submission" date="2011-11" db="EMBL/GenBank/DDBJ databases">
        <authorList>
            <consortium name="US DOE Joint Genome Institute"/>
            <person name="Lucas S."/>
            <person name="Han J."/>
            <person name="Lapidus A."/>
            <person name="Cheng J.-F."/>
            <person name="Goodwin L."/>
            <person name="Pitluck S."/>
            <person name="Peters L."/>
            <person name="Ovchinnikova G."/>
            <person name="Zhang X."/>
            <person name="Detter J.C."/>
            <person name="Han C."/>
            <person name="Tapia R."/>
            <person name="Land M."/>
            <person name="Hauser L."/>
            <person name="Kyrpides N."/>
            <person name="Ivanova N."/>
            <person name="Pagani I."/>
            <person name="Vogl K."/>
            <person name="Liu Z."/>
            <person name="Overmann J."/>
            <person name="Frigaard N.-U."/>
            <person name="Bryant D."/>
            <person name="Woyke T."/>
        </authorList>
    </citation>
    <scope>NUCLEOTIDE SEQUENCE [LARGE SCALE GENOMIC DNA]</scope>
    <source>
        <strain evidence="4 5">970</strain>
    </source>
</reference>
<feature type="signal peptide" evidence="3">
    <location>
        <begin position="1"/>
        <end position="30"/>
    </location>
</feature>
<protein>
    <submittedName>
        <fullName evidence="4">Surface lipoprotein</fullName>
    </submittedName>
</protein>
<dbReference type="AlphaFoldDB" id="H8Z0R1"/>
<accession>H8Z0R1</accession>
<evidence type="ECO:0000313" key="4">
    <source>
        <dbReference type="EMBL" id="EIC22402.1"/>
    </source>
</evidence>
<dbReference type="RefSeq" id="WP_009149218.1">
    <property type="nucleotide sequence ID" value="NZ_CP121471.1"/>
</dbReference>
<organism evidence="4 5">
    <name type="scientific">Thiorhodovibrio frisius</name>
    <dbReference type="NCBI Taxonomy" id="631362"/>
    <lineage>
        <taxon>Bacteria</taxon>
        <taxon>Pseudomonadati</taxon>
        <taxon>Pseudomonadota</taxon>
        <taxon>Gammaproteobacteria</taxon>
        <taxon>Chromatiales</taxon>
        <taxon>Chromatiaceae</taxon>
        <taxon>Thiorhodovibrio</taxon>
    </lineage>
</organism>
<feature type="chain" id="PRO_5003617231" evidence="3">
    <location>
        <begin position="31"/>
        <end position="255"/>
    </location>
</feature>
<dbReference type="Pfam" id="PF04333">
    <property type="entry name" value="MlaA"/>
    <property type="match status" value="1"/>
</dbReference>
<dbReference type="PROSITE" id="PS51257">
    <property type="entry name" value="PROKAR_LIPOPROTEIN"/>
    <property type="match status" value="1"/>
</dbReference>
<dbReference type="GO" id="GO:0120010">
    <property type="term" value="P:intermembrane phospholipid transfer"/>
    <property type="evidence" value="ECO:0007669"/>
    <property type="project" value="TreeGrafter"/>
</dbReference>
<evidence type="ECO:0000313" key="5">
    <source>
        <dbReference type="Proteomes" id="UP000002964"/>
    </source>
</evidence>
<keyword evidence="4" id="KW-0449">Lipoprotein</keyword>
<evidence type="ECO:0000256" key="1">
    <source>
        <dbReference type="ARBA" id="ARBA00010634"/>
    </source>
</evidence>
<name>H8Z0R1_9GAMM</name>
<dbReference type="GO" id="GO:0016020">
    <property type="term" value="C:membrane"/>
    <property type="evidence" value="ECO:0007669"/>
    <property type="project" value="InterPro"/>
</dbReference>
<dbReference type="HOGENOM" id="CLU_059326_1_1_6"/>
<dbReference type="EMBL" id="JH603169">
    <property type="protein sequence ID" value="EIC22402.1"/>
    <property type="molecule type" value="Genomic_DNA"/>
</dbReference>
<dbReference type="PANTHER" id="PTHR30035">
    <property type="entry name" value="LIPOPROTEIN VACJ-RELATED"/>
    <property type="match status" value="1"/>
</dbReference>
<keyword evidence="2 3" id="KW-0732">Signal</keyword>
<dbReference type="PRINTS" id="PR01805">
    <property type="entry name" value="VACJLIPOPROT"/>
</dbReference>
<dbReference type="eggNOG" id="COG2853">
    <property type="taxonomic scope" value="Bacteria"/>
</dbReference>
<proteinExistence type="inferred from homology"/>
<evidence type="ECO:0000256" key="3">
    <source>
        <dbReference type="SAM" id="SignalP"/>
    </source>
</evidence>
<dbReference type="STRING" id="631362.Thi970DRAFT_02662"/>
<dbReference type="Proteomes" id="UP000002964">
    <property type="component" value="Unassembled WGS sequence"/>
</dbReference>
<reference evidence="5" key="1">
    <citation type="submission" date="2011-06" db="EMBL/GenBank/DDBJ databases">
        <authorList>
            <consortium name="US DOE Joint Genome Institute (JGI-PGF)"/>
            <person name="Lucas S."/>
            <person name="Han J."/>
            <person name="Lapidus A."/>
            <person name="Cheng J.-F."/>
            <person name="Goodwin L."/>
            <person name="Pitluck S."/>
            <person name="Peters L."/>
            <person name="Land M.L."/>
            <person name="Hauser L."/>
            <person name="Vogl K."/>
            <person name="Liu Z."/>
            <person name="Overmann J."/>
            <person name="Frigaard N.-U."/>
            <person name="Bryant D.A."/>
            <person name="Woyke T.J."/>
        </authorList>
    </citation>
    <scope>NUCLEOTIDE SEQUENCE [LARGE SCALE GENOMIC DNA]</scope>
    <source>
        <strain evidence="5">970</strain>
    </source>
</reference>
<dbReference type="PANTHER" id="PTHR30035:SF3">
    <property type="entry name" value="INTERMEMBRANE PHOSPHOLIPID TRANSPORT SYSTEM LIPOPROTEIN MLAA"/>
    <property type="match status" value="1"/>
</dbReference>
<dbReference type="InterPro" id="IPR007428">
    <property type="entry name" value="MlaA"/>
</dbReference>
<dbReference type="OrthoDB" id="9785326at2"/>
<comment type="similarity">
    <text evidence="1">Belongs to the MlaA family.</text>
</comment>
<gene>
    <name evidence="4" type="ORF">Thi970DRAFT_02662</name>
</gene>
<keyword evidence="5" id="KW-1185">Reference proteome</keyword>
<sequence length="255" mass="28244">MKASEYRLIVTKPGALFAACLMVIFAAGCASVPPEYRDPRDPWQPYNRAMFKFNTDFDNAFIKPTAEAYQAITPEPVNRSVTNFFGNVADLTSAVNNLLQFKLSRTGSDISRVLVNTTVGVLGLFDVATNVGIPSYKEDFGQTLGYWGFANGPYFIMPIIGPSTVRDTFGFAGDVVIDPCFSVNRDEIYWGFIGLRVIDKRAGLLTAGEIFEEAAIDRYSFVRDAYLQKRDNDVHDGDPADDAIDDNVWDLGVVE</sequence>
<evidence type="ECO:0000256" key="2">
    <source>
        <dbReference type="ARBA" id="ARBA00022729"/>
    </source>
</evidence>